<keyword evidence="2" id="KW-1185">Reference proteome</keyword>
<reference evidence="3" key="1">
    <citation type="submission" date="2025-08" db="UniProtKB">
        <authorList>
            <consortium name="RefSeq"/>
        </authorList>
    </citation>
    <scope>IDENTIFICATION</scope>
</reference>
<dbReference type="AlphaFoldDB" id="A0A9W3AQZ4"/>
<evidence type="ECO:0000256" key="1">
    <source>
        <dbReference type="SAM" id="SignalP"/>
    </source>
</evidence>
<feature type="signal peptide" evidence="1">
    <location>
        <begin position="1"/>
        <end position="26"/>
    </location>
</feature>
<dbReference type="OrthoDB" id="6177796at2759"/>
<name>A0A9W3AQZ4_BIOGL</name>
<proteinExistence type="predicted"/>
<dbReference type="Proteomes" id="UP001165740">
    <property type="component" value="Chromosome 6"/>
</dbReference>
<protein>
    <submittedName>
        <fullName evidence="3">Uncharacterized protein LOC129926945</fullName>
    </submittedName>
</protein>
<sequence length="211" mass="22763">MRMNRPVNMLSLITLTISSLIMAVHGQQYSDNLYGNPTYQMPQYGVSTCNDLQCKVDECCVETYRSPQCVALITAAGQAYCPRLKKCYSNTQCPATFCCVQYLDTTYAKTCPRFNAYGSGYGTNYPSGNGFNNGYVNNYGNAYGSPYSNTYGNDISTDSLNFREGYCVPPVASGVCYKAVPGAAVAGSCPCSGANAVCQMVLDPFPIGKCV</sequence>
<dbReference type="RefSeq" id="XP_055889676.1">
    <property type="nucleotide sequence ID" value="XM_056033701.1"/>
</dbReference>
<accession>A0A9W3AQZ4</accession>
<evidence type="ECO:0000313" key="3">
    <source>
        <dbReference type="RefSeq" id="XP_055889676.1"/>
    </source>
</evidence>
<keyword evidence="1" id="KW-0732">Signal</keyword>
<gene>
    <name evidence="3" type="primary">LOC129926945</name>
</gene>
<evidence type="ECO:0000313" key="2">
    <source>
        <dbReference type="Proteomes" id="UP001165740"/>
    </source>
</evidence>
<dbReference type="GeneID" id="129926945"/>
<feature type="chain" id="PRO_5040828155" evidence="1">
    <location>
        <begin position="27"/>
        <end position="211"/>
    </location>
</feature>
<organism evidence="2 3">
    <name type="scientific">Biomphalaria glabrata</name>
    <name type="common">Bloodfluke planorb</name>
    <name type="synonym">Freshwater snail</name>
    <dbReference type="NCBI Taxonomy" id="6526"/>
    <lineage>
        <taxon>Eukaryota</taxon>
        <taxon>Metazoa</taxon>
        <taxon>Spiralia</taxon>
        <taxon>Lophotrochozoa</taxon>
        <taxon>Mollusca</taxon>
        <taxon>Gastropoda</taxon>
        <taxon>Heterobranchia</taxon>
        <taxon>Euthyneura</taxon>
        <taxon>Panpulmonata</taxon>
        <taxon>Hygrophila</taxon>
        <taxon>Lymnaeoidea</taxon>
        <taxon>Planorbidae</taxon>
        <taxon>Biomphalaria</taxon>
    </lineage>
</organism>